<dbReference type="GO" id="GO:0042132">
    <property type="term" value="F:fructose 1,6-bisphosphate 1-phosphatase activity"/>
    <property type="evidence" value="ECO:0007669"/>
    <property type="project" value="UniProtKB-EC"/>
</dbReference>
<comment type="pathway">
    <text evidence="6">Carbohydrate biosynthesis.</text>
</comment>
<protein>
    <recommendedName>
        <fullName evidence="7">Fructose-1,6-bisphosphatase class 1</fullName>
        <shortName evidence="7">FBPase class 1</shortName>
        <ecNumber evidence="7">3.1.3.11</ecNumber>
    </recommendedName>
    <alternativeName>
        <fullName evidence="7">D-fructose-1,6-bisphosphate 1-phosphohydrolase class 1</fullName>
    </alternativeName>
</protein>
<evidence type="ECO:0000256" key="4">
    <source>
        <dbReference type="ARBA" id="ARBA00022801"/>
    </source>
</evidence>
<evidence type="ECO:0000259" key="10">
    <source>
        <dbReference type="Pfam" id="PF18913"/>
    </source>
</evidence>
<dbReference type="PANTHER" id="PTHR11556:SF35">
    <property type="entry name" value="SEDOHEPTULOSE-1,7-BISPHOSPHATASE, CHLOROPLASTIC"/>
    <property type="match status" value="1"/>
</dbReference>
<dbReference type="Pfam" id="PF18913">
    <property type="entry name" value="FBPase_C"/>
    <property type="match status" value="1"/>
</dbReference>
<sequence>MQIGKTLKQFAQEEALNHPEIPADIASLLDDLAVACKYIGSLVNRAGLLDIRGAAGAENVQGEQQQKLDVISNEAILQGMAHTGHLAGMGSEEMDDPCQIPKGARRGDYLLLFDPLDGSSNIDVNISVGTIFSVLKAPESGRDVVEKDFQQAGSKQVCAGYAVYGSSIMLVYTSGFGVNGFTLDPNIGEFILTHPNMRVPADSKEYAINASNYRYWEKPVQRYIDELVAGKTGPRGQDFNMRWVGSMVADVHRIMNRGGTFMYPFDTKDAKKPGKLRLMYEANPMAFVIEQAGGAATDGRTRILDIQPEGLHQRVPVILGSKNEVERVTGYHQD</sequence>
<evidence type="ECO:0000256" key="5">
    <source>
        <dbReference type="ARBA" id="ARBA00023277"/>
    </source>
</evidence>
<comment type="catalytic activity">
    <reaction evidence="1 7">
        <text>beta-D-fructose 1,6-bisphosphate + H2O = beta-D-fructose 6-phosphate + phosphate</text>
        <dbReference type="Rhea" id="RHEA:11064"/>
        <dbReference type="ChEBI" id="CHEBI:15377"/>
        <dbReference type="ChEBI" id="CHEBI:32966"/>
        <dbReference type="ChEBI" id="CHEBI:43474"/>
        <dbReference type="ChEBI" id="CHEBI:57634"/>
        <dbReference type="EC" id="3.1.3.11"/>
    </reaction>
</comment>
<keyword evidence="7" id="KW-0479">Metal-binding</keyword>
<dbReference type="Gene3D" id="3.30.540.10">
    <property type="entry name" value="Fructose-1,6-Bisphosphatase, subunit A, domain 1"/>
    <property type="match status" value="1"/>
</dbReference>
<evidence type="ECO:0000256" key="3">
    <source>
        <dbReference type="ARBA" id="ARBA00022490"/>
    </source>
</evidence>
<feature type="binding site" evidence="7">
    <location>
        <begin position="117"/>
        <end position="120"/>
    </location>
    <ligand>
        <name>substrate</name>
    </ligand>
</feature>
<dbReference type="NCBIfam" id="NF006779">
    <property type="entry name" value="PRK09293.1-3"/>
    <property type="match status" value="1"/>
</dbReference>
<evidence type="ECO:0000313" key="11">
    <source>
        <dbReference type="EMBL" id="MEK8088889.1"/>
    </source>
</evidence>
<feature type="binding site" evidence="7">
    <location>
        <position position="117"/>
    </location>
    <ligand>
        <name>Mg(2+)</name>
        <dbReference type="ChEBI" id="CHEBI:18420"/>
        <label>2</label>
    </ligand>
</feature>
<keyword evidence="12" id="KW-1185">Reference proteome</keyword>
<comment type="similarity">
    <text evidence="2 7 8">Belongs to the FBPase class 1 family.</text>
</comment>
<keyword evidence="4 7" id="KW-0378">Hydrolase</keyword>
<feature type="binding site" evidence="7">
    <location>
        <position position="114"/>
    </location>
    <ligand>
        <name>Mg(2+)</name>
        <dbReference type="ChEBI" id="CHEBI:18420"/>
        <label>1</label>
    </ligand>
</feature>
<comment type="subunit">
    <text evidence="7">Homotetramer.</text>
</comment>
<dbReference type="PIRSF" id="PIRSF000904">
    <property type="entry name" value="FBPtase_SBPase"/>
    <property type="match status" value="1"/>
</dbReference>
<dbReference type="InterPro" id="IPR044015">
    <property type="entry name" value="FBPase_C_dom"/>
</dbReference>
<dbReference type="CDD" id="cd00354">
    <property type="entry name" value="FBPase"/>
    <property type="match status" value="1"/>
</dbReference>
<dbReference type="NCBIfam" id="NF006780">
    <property type="entry name" value="PRK09293.1-4"/>
    <property type="match status" value="1"/>
</dbReference>
<comment type="subcellular location">
    <subcellularLocation>
        <location evidence="7">Cytoplasm</location>
    </subcellularLocation>
</comment>
<dbReference type="EMBL" id="JBBPCO010000003">
    <property type="protein sequence ID" value="MEK8088889.1"/>
    <property type="molecule type" value="Genomic_DNA"/>
</dbReference>
<dbReference type="PRINTS" id="PR00115">
    <property type="entry name" value="F16BPHPHTASE"/>
</dbReference>
<gene>
    <name evidence="7" type="primary">fbp</name>
    <name evidence="11" type="ORF">WOB96_03840</name>
</gene>
<evidence type="ECO:0000256" key="1">
    <source>
        <dbReference type="ARBA" id="ARBA00001273"/>
    </source>
</evidence>
<evidence type="ECO:0000256" key="7">
    <source>
        <dbReference type="HAMAP-Rule" id="MF_01855"/>
    </source>
</evidence>
<dbReference type="RefSeq" id="WP_341369956.1">
    <property type="nucleotide sequence ID" value="NZ_JBBPCO010000003.1"/>
</dbReference>
<reference evidence="11 12" key="1">
    <citation type="submission" date="2024-04" db="EMBL/GenBank/DDBJ databases">
        <authorList>
            <person name="Abashina T."/>
            <person name="Shaikin A."/>
        </authorList>
    </citation>
    <scope>NUCLEOTIDE SEQUENCE [LARGE SCALE GENOMIC DNA]</scope>
    <source>
        <strain evidence="11 12">AAFK</strain>
    </source>
</reference>
<evidence type="ECO:0000256" key="2">
    <source>
        <dbReference type="ARBA" id="ARBA00010941"/>
    </source>
</evidence>
<dbReference type="InterPro" id="IPR000146">
    <property type="entry name" value="FBPase_class-1"/>
</dbReference>
<evidence type="ECO:0000256" key="6">
    <source>
        <dbReference type="ARBA" id="ARBA00024331"/>
    </source>
</evidence>
<dbReference type="SUPFAM" id="SSF56655">
    <property type="entry name" value="Carbohydrate phosphatase"/>
    <property type="match status" value="1"/>
</dbReference>
<keyword evidence="3 7" id="KW-0963">Cytoplasm</keyword>
<dbReference type="Proteomes" id="UP001446205">
    <property type="component" value="Unassembled WGS sequence"/>
</dbReference>
<name>A0ABU9D648_9PROT</name>
<dbReference type="PIRSF" id="PIRSF500210">
    <property type="entry name" value="FBPtase"/>
    <property type="match status" value="1"/>
</dbReference>
<organism evidence="11 12">
    <name type="scientific">Thermithiobacillus plumbiphilus</name>
    <dbReference type="NCBI Taxonomy" id="1729899"/>
    <lineage>
        <taxon>Bacteria</taxon>
        <taxon>Pseudomonadati</taxon>
        <taxon>Pseudomonadota</taxon>
        <taxon>Acidithiobacillia</taxon>
        <taxon>Acidithiobacillales</taxon>
        <taxon>Thermithiobacillaceae</taxon>
        <taxon>Thermithiobacillus</taxon>
    </lineage>
</organism>
<keyword evidence="5 7" id="KW-0119">Carbohydrate metabolism</keyword>
<dbReference type="PANTHER" id="PTHR11556">
    <property type="entry name" value="FRUCTOSE-1,6-BISPHOSPHATASE-RELATED"/>
    <property type="match status" value="1"/>
</dbReference>
<feature type="binding site" evidence="7">
    <location>
        <position position="114"/>
    </location>
    <ligand>
        <name>Mg(2+)</name>
        <dbReference type="ChEBI" id="CHEBI:18420"/>
        <label>2</label>
    </ligand>
</feature>
<dbReference type="Gene3D" id="3.40.190.80">
    <property type="match status" value="1"/>
</dbReference>
<proteinExistence type="inferred from homology"/>
<dbReference type="InterPro" id="IPR033391">
    <property type="entry name" value="FBPase_N"/>
</dbReference>
<dbReference type="Pfam" id="PF00316">
    <property type="entry name" value="FBPase"/>
    <property type="match status" value="1"/>
</dbReference>
<comment type="caution">
    <text evidence="7">Lacks conserved residue(s) required for the propagation of feature annotation.</text>
</comment>
<comment type="caution">
    <text evidence="11">The sequence shown here is derived from an EMBL/GenBank/DDBJ whole genome shotgun (WGS) entry which is preliminary data.</text>
</comment>
<feature type="domain" description="Fructose-1-6-bisphosphatase class I N-terminal" evidence="9">
    <location>
        <begin position="6"/>
        <end position="195"/>
    </location>
</feature>
<feature type="binding site" evidence="7">
    <location>
        <position position="275"/>
    </location>
    <ligand>
        <name>substrate</name>
    </ligand>
</feature>
<feature type="binding site" evidence="7">
    <location>
        <position position="281"/>
    </location>
    <ligand>
        <name>Mg(2+)</name>
        <dbReference type="ChEBI" id="CHEBI:18420"/>
        <label>2</label>
    </ligand>
</feature>
<evidence type="ECO:0000313" key="12">
    <source>
        <dbReference type="Proteomes" id="UP001446205"/>
    </source>
</evidence>
<evidence type="ECO:0000259" key="9">
    <source>
        <dbReference type="Pfam" id="PF00316"/>
    </source>
</evidence>
<feature type="domain" description="Fructose-1-6-bisphosphatase class 1 C-terminal" evidence="10">
    <location>
        <begin position="199"/>
        <end position="332"/>
    </location>
</feature>
<evidence type="ECO:0000256" key="8">
    <source>
        <dbReference type="RuleBase" id="RU000508"/>
    </source>
</evidence>
<comment type="cofactor">
    <cofactor evidence="7">
        <name>Mg(2+)</name>
        <dbReference type="ChEBI" id="CHEBI:18420"/>
    </cofactor>
    <text evidence="7">Binds 2 magnesium ions per subunit.</text>
</comment>
<feature type="binding site" evidence="7">
    <location>
        <position position="92"/>
    </location>
    <ligand>
        <name>Mg(2+)</name>
        <dbReference type="ChEBI" id="CHEBI:18420"/>
        <label>1</label>
    </ligand>
</feature>
<feature type="binding site" evidence="7">
    <location>
        <position position="116"/>
    </location>
    <ligand>
        <name>Mg(2+)</name>
        <dbReference type="ChEBI" id="CHEBI:18420"/>
        <label>1</label>
    </ligand>
</feature>
<dbReference type="HAMAP" id="MF_01855">
    <property type="entry name" value="FBPase_class1"/>
    <property type="match status" value="1"/>
</dbReference>
<keyword evidence="7" id="KW-0460">Magnesium</keyword>
<accession>A0ABU9D648</accession>
<dbReference type="EC" id="3.1.3.11" evidence="7"/>
<feature type="binding site" evidence="7">
    <location>
        <position position="209"/>
    </location>
    <ligand>
        <name>substrate</name>
    </ligand>
</feature>
<dbReference type="InterPro" id="IPR028343">
    <property type="entry name" value="FBPtase"/>
</dbReference>
<dbReference type="NCBIfam" id="NF006778">
    <property type="entry name" value="PRK09293.1-1"/>
    <property type="match status" value="1"/>
</dbReference>